<dbReference type="InterPro" id="IPR002129">
    <property type="entry name" value="PyrdxlP-dep_de-COase"/>
</dbReference>
<dbReference type="GO" id="GO:0030170">
    <property type="term" value="F:pyridoxal phosphate binding"/>
    <property type="evidence" value="ECO:0007669"/>
    <property type="project" value="InterPro"/>
</dbReference>
<dbReference type="EC" id="4.1.1.86" evidence="8"/>
<dbReference type="Gene3D" id="3.40.640.10">
    <property type="entry name" value="Type I PLP-dependent aspartate aminotransferase-like (Major domain)"/>
    <property type="match status" value="1"/>
</dbReference>
<accession>A0A852ZSH0</accession>
<dbReference type="GO" id="GO:0005737">
    <property type="term" value="C:cytoplasm"/>
    <property type="evidence" value="ECO:0007669"/>
    <property type="project" value="TreeGrafter"/>
</dbReference>
<dbReference type="InterPro" id="IPR015421">
    <property type="entry name" value="PyrdxlP-dep_Trfase_major"/>
</dbReference>
<evidence type="ECO:0000256" key="1">
    <source>
        <dbReference type="ARBA" id="ARBA00001933"/>
    </source>
</evidence>
<dbReference type="GO" id="GO:0004058">
    <property type="term" value="F:aromatic-L-amino-acid decarboxylase activity"/>
    <property type="evidence" value="ECO:0007669"/>
    <property type="project" value="UniProtKB-ARBA"/>
</dbReference>
<dbReference type="Gene3D" id="3.90.1150.170">
    <property type="match status" value="1"/>
</dbReference>
<dbReference type="InterPro" id="IPR015424">
    <property type="entry name" value="PyrdxlP-dep_Trfase"/>
</dbReference>
<organism evidence="8 9">
    <name type="scientific">Allostreptomyces psammosilenae</name>
    <dbReference type="NCBI Taxonomy" id="1892865"/>
    <lineage>
        <taxon>Bacteria</taxon>
        <taxon>Bacillati</taxon>
        <taxon>Actinomycetota</taxon>
        <taxon>Actinomycetes</taxon>
        <taxon>Kitasatosporales</taxon>
        <taxon>Streptomycetaceae</taxon>
        <taxon>Allostreptomyces</taxon>
    </lineage>
</organism>
<name>A0A852ZSH0_9ACTN</name>
<feature type="modified residue" description="N6-(pyridoxal phosphate)lysine" evidence="6">
    <location>
        <position position="305"/>
    </location>
</feature>
<comment type="caution">
    <text evidence="8">The sequence shown here is derived from an EMBL/GenBank/DDBJ whole genome shotgun (WGS) entry which is preliminary data.</text>
</comment>
<dbReference type="Proteomes" id="UP000567795">
    <property type="component" value="Unassembled WGS sequence"/>
</dbReference>
<gene>
    <name evidence="8" type="ORF">FHU37_002286</name>
</gene>
<dbReference type="SUPFAM" id="SSF53383">
    <property type="entry name" value="PLP-dependent transferases"/>
    <property type="match status" value="1"/>
</dbReference>
<proteinExistence type="inferred from homology"/>
<evidence type="ECO:0000256" key="5">
    <source>
        <dbReference type="ARBA" id="ARBA00023239"/>
    </source>
</evidence>
<dbReference type="RefSeq" id="WP_218904009.1">
    <property type="nucleotide sequence ID" value="NZ_JACBZD010000001.1"/>
</dbReference>
<dbReference type="GO" id="GO:0033983">
    <property type="term" value="F:diaminobutyrate decarboxylase activity"/>
    <property type="evidence" value="ECO:0007669"/>
    <property type="project" value="UniProtKB-EC"/>
</dbReference>
<evidence type="ECO:0000313" key="8">
    <source>
        <dbReference type="EMBL" id="NYI05343.1"/>
    </source>
</evidence>
<evidence type="ECO:0000256" key="6">
    <source>
        <dbReference type="PIRSR" id="PIRSR602129-50"/>
    </source>
</evidence>
<evidence type="ECO:0000256" key="7">
    <source>
        <dbReference type="RuleBase" id="RU000382"/>
    </source>
</evidence>
<comment type="similarity">
    <text evidence="2 7">Belongs to the group II decarboxylase family.</text>
</comment>
<evidence type="ECO:0000313" key="9">
    <source>
        <dbReference type="Proteomes" id="UP000567795"/>
    </source>
</evidence>
<dbReference type="EMBL" id="JACBZD010000001">
    <property type="protein sequence ID" value="NYI05343.1"/>
    <property type="molecule type" value="Genomic_DNA"/>
</dbReference>
<protein>
    <submittedName>
        <fullName evidence="8">L-2,4-diaminobutyrate decarboxylase</fullName>
        <ecNumber evidence="8">4.1.1.86</ecNumber>
    </submittedName>
</protein>
<keyword evidence="3" id="KW-0210">Decarboxylase</keyword>
<evidence type="ECO:0000256" key="2">
    <source>
        <dbReference type="ARBA" id="ARBA00009533"/>
    </source>
</evidence>
<dbReference type="GO" id="GO:0019752">
    <property type="term" value="P:carboxylic acid metabolic process"/>
    <property type="evidence" value="ECO:0007669"/>
    <property type="project" value="InterPro"/>
</dbReference>
<dbReference type="PANTHER" id="PTHR45677:SF8">
    <property type="entry name" value="CYSTEINE SULFINIC ACID DECARBOXYLASE"/>
    <property type="match status" value="1"/>
</dbReference>
<dbReference type="PANTHER" id="PTHR45677">
    <property type="entry name" value="GLUTAMATE DECARBOXYLASE-RELATED"/>
    <property type="match status" value="1"/>
</dbReference>
<keyword evidence="9" id="KW-1185">Reference proteome</keyword>
<keyword evidence="5 7" id="KW-0456">Lyase</keyword>
<comment type="cofactor">
    <cofactor evidence="1 6 7">
        <name>pyridoxal 5'-phosphate</name>
        <dbReference type="ChEBI" id="CHEBI:597326"/>
    </cofactor>
</comment>
<sequence>MLTPENRTEVLALLARVLEAGVDFKLGEEVFAGLRLRPEQLRDALVDDLPQQTLGAAAVVEEMVARLLPHAKNEAAPRFLGFGDTGANIAALAGGLMGLLTQQNMINQSFDSPAATFAEVSVLRWLRDLLGYRNPPLDQVNGVWQVGGIITAGGTGANAAAMLLAREHTAPDTMRTGVRDPEGHGLVVPAGIGHYSVKASAAWVGCGTHLIEVPTDHYRYNLPALRQALRHHRGRIMGVVAYAGDSRTHTVERLDAVADIARTEAPEAWLHADACWGLLCALTDRLRPKITGIAEYDSVTVDAHKVLDIPYAVAALLVRDPGVLRTITTHSDLIMREPFAFGQVTPFVGSRAWESLRVWGMMRAAGRSGLAALAESRLERTAAFTALVDAHARLLRLAEPDMTAVVFCYLPAGHDPTRPDVDRIGEINRRIHADLLAGGRWYLHQFALPDDTGVVARGAVLWPLRFIGGNARTTHQHLTELVDEVVRLGALHEHTTGLA</sequence>
<keyword evidence="4 6" id="KW-0663">Pyridoxal phosphate</keyword>
<evidence type="ECO:0000256" key="3">
    <source>
        <dbReference type="ARBA" id="ARBA00022793"/>
    </source>
</evidence>
<dbReference type="Pfam" id="PF00282">
    <property type="entry name" value="Pyridoxal_deC"/>
    <property type="match status" value="1"/>
</dbReference>
<dbReference type="AlphaFoldDB" id="A0A852ZSH0"/>
<evidence type="ECO:0000256" key="4">
    <source>
        <dbReference type="ARBA" id="ARBA00022898"/>
    </source>
</evidence>
<reference evidence="8 9" key="1">
    <citation type="submission" date="2020-07" db="EMBL/GenBank/DDBJ databases">
        <title>Sequencing the genomes of 1000 actinobacteria strains.</title>
        <authorList>
            <person name="Klenk H.-P."/>
        </authorList>
    </citation>
    <scope>NUCLEOTIDE SEQUENCE [LARGE SCALE GENOMIC DNA]</scope>
    <source>
        <strain evidence="8 9">DSM 42178</strain>
    </source>
</reference>